<dbReference type="Pfam" id="PF01650">
    <property type="entry name" value="Peptidase_C13"/>
    <property type="match status" value="1"/>
</dbReference>
<evidence type="ECO:0000259" key="3">
    <source>
        <dbReference type="Pfam" id="PF20985"/>
    </source>
</evidence>
<dbReference type="GO" id="GO:0004197">
    <property type="term" value="F:cysteine-type endopeptidase activity"/>
    <property type="evidence" value="ECO:0007669"/>
    <property type="project" value="TreeGrafter"/>
</dbReference>
<dbReference type="InterPro" id="IPR046427">
    <property type="entry name" value="Legumain_prodom_sf"/>
</dbReference>
<dbReference type="PANTHER" id="PTHR12000:SF50">
    <property type="entry name" value="VACUOLAR-PROCESSING ENZYME GAMMA-ISOZYME"/>
    <property type="match status" value="1"/>
</dbReference>
<sequence length="363" mass="40522">MYDDIAQSEENPRPGVIINNPHGEDVYKGVPKDYVDNFFAVILGNRIALTGGSRKVVDSGPNDHIFIYYGDHGGPGVLGLSYLTYKSYLYANDLVDVLKKKHASGTYKSLVFYLEACESGSIFDCLLPEALNIYATNASNAEESSDYLGPPPEYETSLGYLHSVASMEDRYTPVRRTANQNSFCGSHVMQYGDLKLSAENLFLHSCMYPANDNQSFVDNNAVQLSSKAVYQPDANLLHFWHKFIKAPEGSLRKFEAQKELADAMTHRTHIDSSIKLIGSNPPHGPEVLKTIRPTGQSLVDDWDILKPLTFEIRWGSLSQYGMKHMRYIANICNAGIKQEQMAEASAQAHFKADWSCVKKNTEV</sequence>
<feature type="active site" description="Nucleophile" evidence="2">
    <location>
        <position position="117"/>
    </location>
</feature>
<dbReference type="Pfam" id="PF20985">
    <property type="entry name" value="Legum_prodom"/>
    <property type="match status" value="1"/>
</dbReference>
<dbReference type="InterPro" id="IPR001096">
    <property type="entry name" value="Peptidase_C13"/>
</dbReference>
<dbReference type="InterPro" id="IPR048501">
    <property type="entry name" value="Legum_prodom"/>
</dbReference>
<reference evidence="4 5" key="1">
    <citation type="submission" date="2019-12" db="EMBL/GenBank/DDBJ databases">
        <authorList>
            <person name="Alioto T."/>
            <person name="Alioto T."/>
            <person name="Gomez Garrido J."/>
        </authorList>
    </citation>
    <scope>NUCLEOTIDE SEQUENCE [LARGE SCALE GENOMIC DNA]</scope>
</reference>
<evidence type="ECO:0000313" key="4">
    <source>
        <dbReference type="EMBL" id="CAA2959064.1"/>
    </source>
</evidence>
<dbReference type="EMBL" id="CACTIH010000303">
    <property type="protein sequence ID" value="CAA2959064.1"/>
    <property type="molecule type" value="Genomic_DNA"/>
</dbReference>
<dbReference type="PIRSF" id="PIRSF019663">
    <property type="entry name" value="Legumain"/>
    <property type="match status" value="1"/>
</dbReference>
<evidence type="ECO:0000256" key="1">
    <source>
        <dbReference type="ARBA" id="ARBA00009941"/>
    </source>
</evidence>
<dbReference type="GO" id="GO:0006624">
    <property type="term" value="P:vacuolar protein processing"/>
    <property type="evidence" value="ECO:0007669"/>
    <property type="project" value="TreeGrafter"/>
</dbReference>
<dbReference type="FunFam" id="1.10.132.130:FF:000001">
    <property type="entry name" value="Vacuolar-processing enzyme beta-isozyme"/>
    <property type="match status" value="1"/>
</dbReference>
<gene>
    <name evidence="4" type="ORF">OLEA9_A005161</name>
</gene>
<dbReference type="GO" id="GO:0051603">
    <property type="term" value="P:proteolysis involved in protein catabolic process"/>
    <property type="evidence" value="ECO:0007669"/>
    <property type="project" value="TreeGrafter"/>
</dbReference>
<accession>A0A8S0PVL1</accession>
<dbReference type="AlphaFoldDB" id="A0A8S0PVL1"/>
<dbReference type="Gramene" id="OE9A005161T1">
    <property type="protein sequence ID" value="OE9A005161C1"/>
    <property type="gene ID" value="OE9A005161"/>
</dbReference>
<name>A0A8S0PVL1_OLEEU</name>
<feature type="active site" evidence="2">
    <location>
        <position position="72"/>
    </location>
</feature>
<proteinExistence type="inferred from homology"/>
<evidence type="ECO:0000313" key="5">
    <source>
        <dbReference type="Proteomes" id="UP000594638"/>
    </source>
</evidence>
<keyword evidence="5" id="KW-1185">Reference proteome</keyword>
<dbReference type="OrthoDB" id="192611at2759"/>
<dbReference type="PANTHER" id="PTHR12000">
    <property type="entry name" value="HEMOGLOBINASE FAMILY MEMBER"/>
    <property type="match status" value="1"/>
</dbReference>
<dbReference type="Proteomes" id="UP000594638">
    <property type="component" value="Unassembled WGS sequence"/>
</dbReference>
<dbReference type="Gene3D" id="1.10.132.130">
    <property type="match status" value="1"/>
</dbReference>
<dbReference type="Gene3D" id="3.40.50.1460">
    <property type="match status" value="1"/>
</dbReference>
<organism evidence="4 5">
    <name type="scientific">Olea europaea subsp. europaea</name>
    <dbReference type="NCBI Taxonomy" id="158383"/>
    <lineage>
        <taxon>Eukaryota</taxon>
        <taxon>Viridiplantae</taxon>
        <taxon>Streptophyta</taxon>
        <taxon>Embryophyta</taxon>
        <taxon>Tracheophyta</taxon>
        <taxon>Spermatophyta</taxon>
        <taxon>Magnoliopsida</taxon>
        <taxon>eudicotyledons</taxon>
        <taxon>Gunneridae</taxon>
        <taxon>Pentapetalae</taxon>
        <taxon>asterids</taxon>
        <taxon>lamiids</taxon>
        <taxon>Lamiales</taxon>
        <taxon>Oleaceae</taxon>
        <taxon>Oleeae</taxon>
        <taxon>Olea</taxon>
    </lineage>
</organism>
<evidence type="ECO:0000256" key="2">
    <source>
        <dbReference type="PIRSR" id="PIRSR019663-1"/>
    </source>
</evidence>
<dbReference type="CDD" id="cd21115">
    <property type="entry name" value="legumain_C"/>
    <property type="match status" value="1"/>
</dbReference>
<protein>
    <submittedName>
        <fullName evidence="4">Vacuolar-processing enzyme-like</fullName>
    </submittedName>
</protein>
<feature type="domain" description="Legumain prodomain" evidence="3">
    <location>
        <begin position="258"/>
        <end position="348"/>
    </location>
</feature>
<comment type="caution">
    <text evidence="4">The sequence shown here is derived from an EMBL/GenBank/DDBJ whole genome shotgun (WGS) entry which is preliminary data.</text>
</comment>
<dbReference type="GO" id="GO:0005773">
    <property type="term" value="C:vacuole"/>
    <property type="evidence" value="ECO:0007669"/>
    <property type="project" value="GOC"/>
</dbReference>
<comment type="similarity">
    <text evidence="1">Belongs to the peptidase C13 family.</text>
</comment>